<organism evidence="1 2">
    <name type="scientific">Azospirillum oryzae</name>
    <dbReference type="NCBI Taxonomy" id="286727"/>
    <lineage>
        <taxon>Bacteria</taxon>
        <taxon>Pseudomonadati</taxon>
        <taxon>Pseudomonadota</taxon>
        <taxon>Alphaproteobacteria</taxon>
        <taxon>Rhodospirillales</taxon>
        <taxon>Azospirillaceae</taxon>
        <taxon>Azospirillum</taxon>
    </lineage>
</organism>
<dbReference type="RefSeq" id="WP_085091434.1">
    <property type="nucleotide sequence ID" value="NZ_FXAK01000009.1"/>
</dbReference>
<evidence type="ECO:0008006" key="3">
    <source>
        <dbReference type="Google" id="ProtNLM"/>
    </source>
</evidence>
<dbReference type="SUPFAM" id="SSF51182">
    <property type="entry name" value="RmlC-like cupins"/>
    <property type="match status" value="1"/>
</dbReference>
<evidence type="ECO:0000313" key="1">
    <source>
        <dbReference type="EMBL" id="SMF89092.1"/>
    </source>
</evidence>
<evidence type="ECO:0000313" key="2">
    <source>
        <dbReference type="Proteomes" id="UP000192936"/>
    </source>
</evidence>
<dbReference type="STRING" id="286727.SAMN02982917_6606"/>
<dbReference type="Proteomes" id="UP000192936">
    <property type="component" value="Unassembled WGS sequence"/>
</dbReference>
<dbReference type="InterPro" id="IPR011051">
    <property type="entry name" value="RmlC_Cupin_sf"/>
</dbReference>
<dbReference type="OrthoDB" id="9796518at2"/>
<protein>
    <recommendedName>
        <fullName evidence="3">Cupin domain-containing protein</fullName>
    </recommendedName>
</protein>
<name>A0A1X7HMP4_9PROT</name>
<dbReference type="EMBL" id="FXAK01000009">
    <property type="protein sequence ID" value="SMF89092.1"/>
    <property type="molecule type" value="Genomic_DNA"/>
</dbReference>
<dbReference type="AlphaFoldDB" id="A0A1X7HMP4"/>
<sequence length="143" mass="15986">MIETIDHDGRTLAIIIRAEFREPGITFFTPPSFSQQLAFMRHPAGKTIAAHLHNPVHRQVDYTQEVLLIRRGLLRVDFYDGGRTYLHSRLLRAGDVILLASGGHGFQVIEEVEMVEVKQGPFAGGADKSCFEGACPERIVMVQ</sequence>
<reference evidence="1 2" key="1">
    <citation type="submission" date="2017-04" db="EMBL/GenBank/DDBJ databases">
        <authorList>
            <person name="Afonso C.L."/>
            <person name="Miller P.J."/>
            <person name="Scott M.A."/>
            <person name="Spackman E."/>
            <person name="Goraichik I."/>
            <person name="Dimitrov K.M."/>
            <person name="Suarez D.L."/>
            <person name="Swayne D.E."/>
        </authorList>
    </citation>
    <scope>NUCLEOTIDE SEQUENCE [LARGE SCALE GENOMIC DNA]</scope>
    <source>
        <strain evidence="1 2">A2P</strain>
    </source>
</reference>
<accession>A0A1X7HMP4</accession>
<proteinExistence type="predicted"/>
<gene>
    <name evidence="1" type="ORF">SAMN02982917_6606</name>
</gene>